<proteinExistence type="predicted"/>
<dbReference type="RefSeq" id="WP_326618824.1">
    <property type="nucleotide sequence ID" value="NZ_CP109106.1"/>
</dbReference>
<gene>
    <name evidence="2" type="ORF">OG863_15895</name>
</gene>
<protein>
    <submittedName>
        <fullName evidence="2">DUF2075 domain-containing protein</fullName>
    </submittedName>
</protein>
<dbReference type="SMART" id="SM00382">
    <property type="entry name" value="AAA"/>
    <property type="match status" value="1"/>
</dbReference>
<dbReference type="Pfam" id="PF09848">
    <property type="entry name" value="SLFN-g3_helicase"/>
    <property type="match status" value="1"/>
</dbReference>
<evidence type="ECO:0000259" key="1">
    <source>
        <dbReference type="SMART" id="SM00382"/>
    </source>
</evidence>
<dbReference type="Proteomes" id="UP001344251">
    <property type="component" value="Chromosome"/>
</dbReference>
<dbReference type="Gene3D" id="3.40.50.300">
    <property type="entry name" value="P-loop containing nucleotide triphosphate hydrolases"/>
    <property type="match status" value="1"/>
</dbReference>
<name>A0ABZ1FH44_9ACTN</name>
<organism evidence="2 3">
    <name type="scientific">Streptomyces decoyicus</name>
    <dbReference type="NCBI Taxonomy" id="249567"/>
    <lineage>
        <taxon>Bacteria</taxon>
        <taxon>Bacillati</taxon>
        <taxon>Actinomycetota</taxon>
        <taxon>Actinomycetes</taxon>
        <taxon>Kitasatosporales</taxon>
        <taxon>Streptomycetaceae</taxon>
        <taxon>Streptomyces</taxon>
    </lineage>
</organism>
<keyword evidence="3" id="KW-1185">Reference proteome</keyword>
<dbReference type="EMBL" id="CP109106">
    <property type="protein sequence ID" value="WSB69317.1"/>
    <property type="molecule type" value="Genomic_DNA"/>
</dbReference>
<feature type="domain" description="AAA+ ATPase" evidence="1">
    <location>
        <begin position="253"/>
        <end position="382"/>
    </location>
</feature>
<reference evidence="2 3" key="1">
    <citation type="submission" date="2022-10" db="EMBL/GenBank/DDBJ databases">
        <title>The complete genomes of actinobacterial strains from the NBC collection.</title>
        <authorList>
            <person name="Joergensen T.S."/>
            <person name="Alvarez Arevalo M."/>
            <person name="Sterndorff E.B."/>
            <person name="Faurdal D."/>
            <person name="Vuksanovic O."/>
            <person name="Mourched A.-S."/>
            <person name="Charusanti P."/>
            <person name="Shaw S."/>
            <person name="Blin K."/>
            <person name="Weber T."/>
        </authorList>
    </citation>
    <scope>NUCLEOTIDE SEQUENCE [LARGE SCALE GENOMIC DNA]</scope>
    <source>
        <strain evidence="2 3">NBC 01774</strain>
    </source>
</reference>
<dbReference type="InterPro" id="IPR018647">
    <property type="entry name" value="SLFN_3-like_DNA/RNA_helicase"/>
</dbReference>
<sequence length="618" mass="68276">MSARALYDYSRADLVAHLTEQYRCILSQDPSSGERGAWWNSLPALARVLCDAGLDEIEVLIEQKLPLTSLRADAVLAGSHPETGMPSYVIVELKQWTETKLVPHSEDLCLVPKMGNYPALHPVVQVRRYCDYLQDFTNLLNDREDGVTGVAYLHNAEDLDVDQLFRLPDAKAQLFTKTTRGELIRYLKTRLSPLDGAPEADALLESPTAPGRQLMRAAADEITHGGKFLLVDEQQVAASLVKRAAAAARRADQKEVIVVSGGPGSGKSLIALHLMSHFSMHGRAVVHATGSRSFTQTLRHVVGEKNNKLPKLFCYFFDFTAAEQNGLDVLICDEAHRIRRRSGGEGTPGTFRSGRSQVEELIDAARVPVFLLDEHQVVRPGEMGSVKTIDQAAHARGCIVRHVNLNDQFRCGGSRAYENWVLRLLGLEPGGPVPWQPDTNFELLVADTPQEMETYLHSQQEAGYTARMTAGFCWPWSSPRGDGSLVDDVVIGKWRRPWNLKSDRSVGAVPASSLWATEPGGIGQIGCIYTAQGFEYAWNGTILGPDLVWRDDGWRARKTASRDGSLRKAEPEEFDLLARNSYKVLLTRGLAGTVLYSTDPETHAMLRALVPGRTDQEA</sequence>
<dbReference type="SUPFAM" id="SSF52540">
    <property type="entry name" value="P-loop containing nucleoside triphosphate hydrolases"/>
    <property type="match status" value="1"/>
</dbReference>
<accession>A0ABZ1FH44</accession>
<dbReference type="InterPro" id="IPR003593">
    <property type="entry name" value="AAA+_ATPase"/>
</dbReference>
<dbReference type="InterPro" id="IPR027417">
    <property type="entry name" value="P-loop_NTPase"/>
</dbReference>
<evidence type="ECO:0000313" key="2">
    <source>
        <dbReference type="EMBL" id="WSB69317.1"/>
    </source>
</evidence>
<evidence type="ECO:0000313" key="3">
    <source>
        <dbReference type="Proteomes" id="UP001344251"/>
    </source>
</evidence>